<dbReference type="EMBL" id="JARBHB010000012">
    <property type="protein sequence ID" value="KAJ8871801.1"/>
    <property type="molecule type" value="Genomic_DNA"/>
</dbReference>
<evidence type="ECO:0000313" key="11">
    <source>
        <dbReference type="Proteomes" id="UP001159363"/>
    </source>
</evidence>
<reference evidence="10 11" key="1">
    <citation type="submission" date="2023-02" db="EMBL/GenBank/DDBJ databases">
        <title>LHISI_Scaffold_Assembly.</title>
        <authorList>
            <person name="Stuart O.P."/>
            <person name="Cleave R."/>
            <person name="Magrath M.J.L."/>
            <person name="Mikheyev A.S."/>
        </authorList>
    </citation>
    <scope>NUCLEOTIDE SEQUENCE [LARGE SCALE GENOMIC DNA]</scope>
    <source>
        <strain evidence="10">Daus_M_001</strain>
        <tissue evidence="10">Leg muscle</tissue>
    </source>
</reference>
<dbReference type="SUPFAM" id="SSF54556">
    <property type="entry name" value="Chitinase insertion domain"/>
    <property type="match status" value="1"/>
</dbReference>
<evidence type="ECO:0000256" key="4">
    <source>
        <dbReference type="ARBA" id="ARBA00023157"/>
    </source>
</evidence>
<evidence type="ECO:0008006" key="12">
    <source>
        <dbReference type="Google" id="ProtNLM"/>
    </source>
</evidence>
<dbReference type="Proteomes" id="UP001159363">
    <property type="component" value="Chromosome 11"/>
</dbReference>
<dbReference type="InterPro" id="IPR001579">
    <property type="entry name" value="Glyco_hydro_18_chit_AS"/>
</dbReference>
<keyword evidence="11" id="KW-1185">Reference proteome</keyword>
<evidence type="ECO:0000256" key="2">
    <source>
        <dbReference type="ARBA" id="ARBA00022669"/>
    </source>
</evidence>
<accession>A0ABQ9GIF7</accession>
<evidence type="ECO:0000259" key="8">
    <source>
        <dbReference type="PROSITE" id="PS50940"/>
    </source>
</evidence>
<dbReference type="InterPro" id="IPR050314">
    <property type="entry name" value="Glycosyl_Hydrlase_18"/>
</dbReference>
<dbReference type="SUPFAM" id="SSF57625">
    <property type="entry name" value="Invertebrate chitin-binding proteins"/>
    <property type="match status" value="1"/>
</dbReference>
<evidence type="ECO:0000256" key="6">
    <source>
        <dbReference type="RuleBase" id="RU000489"/>
    </source>
</evidence>
<dbReference type="Pfam" id="PF00704">
    <property type="entry name" value="Glyco_hydro_18"/>
    <property type="match status" value="1"/>
</dbReference>
<keyword evidence="2" id="KW-0147">Chitin-binding</keyword>
<gene>
    <name evidence="10" type="ORF">PR048_028141</name>
</gene>
<dbReference type="SMART" id="SM00494">
    <property type="entry name" value="ChtBD2"/>
    <property type="match status" value="1"/>
</dbReference>
<proteinExistence type="inferred from homology"/>
<dbReference type="SUPFAM" id="SSF51445">
    <property type="entry name" value="(Trans)glycosidases"/>
    <property type="match status" value="1"/>
</dbReference>
<keyword evidence="4" id="KW-1015">Disulfide bond</keyword>
<comment type="similarity">
    <text evidence="1">Belongs to the glycosyl hydrolase 18 family. Chitinase class II subfamily.</text>
</comment>
<dbReference type="Gene3D" id="2.170.140.10">
    <property type="entry name" value="Chitin binding domain"/>
    <property type="match status" value="1"/>
</dbReference>
<dbReference type="InterPro" id="IPR017853">
    <property type="entry name" value="GH"/>
</dbReference>
<dbReference type="PROSITE" id="PS50940">
    <property type="entry name" value="CHIT_BIND_II"/>
    <property type="match status" value="1"/>
</dbReference>
<evidence type="ECO:0000313" key="10">
    <source>
        <dbReference type="EMBL" id="KAJ8871801.1"/>
    </source>
</evidence>
<feature type="domain" description="Chitin-binding type-2" evidence="8">
    <location>
        <begin position="443"/>
        <end position="499"/>
    </location>
</feature>
<sequence length="499" mass="53324">MRSLVLLISALALTSAAEKVIFCYLGSWATYRAGNGKFEAENIQPDLCTHLVYAFVGISTSGQVVLLDEYNDIANNYGKNAMGRCQNLKTSNPNLKVLVAIGGWNEGSVKYSNVVNNDTLRATFVDSIVNFTVSYGFDGFDLDWEYPGLRGGASTDKAAFAQLLKELRPRFDEKGLVLTAAVGAGKSTVDTAYDVPSLSLYLDYINVMTYDFHGSWDGVTGQNAPLYASEADTDLYLNVDAAVSYWLSLGADPAKLVLGMATYGRTFTLTSSSNHDLGATASAGGTAGKYTATAGTLGYNEFCETNMTSPWTVVWVDVQKVPYAHSGDQWIGYDDVRSLTIKSEYIVNRSLAGGMIWSLETDDFLGLCHGYKFPLLSAINKVLNGGGNSPDNSSSSSTTATSDSSAVSVSSVSVSVSSVSVSSTSAVDNTTAQVSQGATNDTSTLCSSAGYVRDTSNCQVFYLCQLVNAAYVVYKFVCQDSLVFDTTSNTCNYATEVDC</sequence>
<dbReference type="Gene3D" id="3.20.20.80">
    <property type="entry name" value="Glycosidases"/>
    <property type="match status" value="1"/>
</dbReference>
<dbReference type="InterPro" id="IPR029070">
    <property type="entry name" value="Chitinase_insertion_sf"/>
</dbReference>
<dbReference type="PROSITE" id="PS51910">
    <property type="entry name" value="GH18_2"/>
    <property type="match status" value="1"/>
</dbReference>
<dbReference type="InterPro" id="IPR001223">
    <property type="entry name" value="Glyco_hydro18_cat"/>
</dbReference>
<dbReference type="PANTHER" id="PTHR11177:SF360">
    <property type="entry name" value="CHITINASE 4-RELATED"/>
    <property type="match status" value="1"/>
</dbReference>
<organism evidence="10 11">
    <name type="scientific">Dryococelus australis</name>
    <dbReference type="NCBI Taxonomy" id="614101"/>
    <lineage>
        <taxon>Eukaryota</taxon>
        <taxon>Metazoa</taxon>
        <taxon>Ecdysozoa</taxon>
        <taxon>Arthropoda</taxon>
        <taxon>Hexapoda</taxon>
        <taxon>Insecta</taxon>
        <taxon>Pterygota</taxon>
        <taxon>Neoptera</taxon>
        <taxon>Polyneoptera</taxon>
        <taxon>Phasmatodea</taxon>
        <taxon>Verophasmatodea</taxon>
        <taxon>Anareolatae</taxon>
        <taxon>Phasmatidae</taxon>
        <taxon>Eurycanthinae</taxon>
        <taxon>Dryococelus</taxon>
    </lineage>
</organism>
<evidence type="ECO:0000256" key="1">
    <source>
        <dbReference type="ARBA" id="ARBA00009121"/>
    </source>
</evidence>
<dbReference type="Pfam" id="PF01607">
    <property type="entry name" value="CBM_14"/>
    <property type="match status" value="1"/>
</dbReference>
<dbReference type="PROSITE" id="PS01095">
    <property type="entry name" value="GH18_1"/>
    <property type="match status" value="1"/>
</dbReference>
<dbReference type="PANTHER" id="PTHR11177">
    <property type="entry name" value="CHITINASE"/>
    <property type="match status" value="1"/>
</dbReference>
<evidence type="ECO:0000256" key="7">
    <source>
        <dbReference type="SAM" id="SignalP"/>
    </source>
</evidence>
<dbReference type="InterPro" id="IPR011583">
    <property type="entry name" value="Chitinase_II/V-like_cat"/>
</dbReference>
<name>A0ABQ9GIF7_9NEOP</name>
<feature type="domain" description="GH18" evidence="9">
    <location>
        <begin position="19"/>
        <end position="386"/>
    </location>
</feature>
<evidence type="ECO:0000256" key="5">
    <source>
        <dbReference type="ARBA" id="ARBA00023295"/>
    </source>
</evidence>
<evidence type="ECO:0000256" key="3">
    <source>
        <dbReference type="ARBA" id="ARBA00022801"/>
    </source>
</evidence>
<evidence type="ECO:0000259" key="9">
    <source>
        <dbReference type="PROSITE" id="PS51910"/>
    </source>
</evidence>
<keyword evidence="7" id="KW-0732">Signal</keyword>
<dbReference type="Gene3D" id="3.10.50.10">
    <property type="match status" value="1"/>
</dbReference>
<feature type="signal peptide" evidence="7">
    <location>
        <begin position="1"/>
        <end position="16"/>
    </location>
</feature>
<dbReference type="InterPro" id="IPR036508">
    <property type="entry name" value="Chitin-bd_dom_sf"/>
</dbReference>
<dbReference type="CDD" id="cd02872">
    <property type="entry name" value="GH18_chitolectin_chitotriosidase"/>
    <property type="match status" value="1"/>
</dbReference>
<keyword evidence="5 6" id="KW-0326">Glycosidase</keyword>
<keyword evidence="3 6" id="KW-0378">Hydrolase</keyword>
<dbReference type="InterPro" id="IPR002557">
    <property type="entry name" value="Chitin-bd_dom"/>
</dbReference>
<protein>
    <recommendedName>
        <fullName evidence="12">Chitinase</fullName>
    </recommendedName>
</protein>
<feature type="chain" id="PRO_5045482009" description="Chitinase" evidence="7">
    <location>
        <begin position="17"/>
        <end position="499"/>
    </location>
</feature>
<dbReference type="SMART" id="SM00636">
    <property type="entry name" value="Glyco_18"/>
    <property type="match status" value="1"/>
</dbReference>
<comment type="caution">
    <text evidence="10">The sequence shown here is derived from an EMBL/GenBank/DDBJ whole genome shotgun (WGS) entry which is preliminary data.</text>
</comment>